<feature type="transmembrane region" description="Helical" evidence="2">
    <location>
        <begin position="15"/>
        <end position="32"/>
    </location>
</feature>
<dbReference type="RefSeq" id="WP_148810692.1">
    <property type="nucleotide sequence ID" value="NZ_CP042243.1"/>
</dbReference>
<keyword evidence="2" id="KW-1133">Transmembrane helix</keyword>
<feature type="coiled-coil region" evidence="1">
    <location>
        <begin position="37"/>
        <end position="87"/>
    </location>
</feature>
<dbReference type="KEGG" id="crs:FQB35_15325"/>
<keyword evidence="2" id="KW-0472">Membrane</keyword>
<dbReference type="InterPro" id="IPR027981">
    <property type="entry name" value="DUF4446"/>
</dbReference>
<organism evidence="3 4">
    <name type="scientific">Crassaminicella thermophila</name>
    <dbReference type="NCBI Taxonomy" id="2599308"/>
    <lineage>
        <taxon>Bacteria</taxon>
        <taxon>Bacillati</taxon>
        <taxon>Bacillota</taxon>
        <taxon>Clostridia</taxon>
        <taxon>Eubacteriales</taxon>
        <taxon>Clostridiaceae</taxon>
        <taxon>Crassaminicella</taxon>
    </lineage>
</organism>
<evidence type="ECO:0000313" key="3">
    <source>
        <dbReference type="EMBL" id="QEK13520.1"/>
    </source>
</evidence>
<dbReference type="EMBL" id="CP042243">
    <property type="protein sequence ID" value="QEK13520.1"/>
    <property type="molecule type" value="Genomic_DNA"/>
</dbReference>
<keyword evidence="1" id="KW-0175">Coiled coil</keyword>
<evidence type="ECO:0000313" key="4">
    <source>
        <dbReference type="Proteomes" id="UP000324646"/>
    </source>
</evidence>
<dbReference type="OrthoDB" id="5244042at2"/>
<evidence type="ECO:0000256" key="2">
    <source>
        <dbReference type="SAM" id="Phobius"/>
    </source>
</evidence>
<gene>
    <name evidence="3" type="ORF">FQB35_15325</name>
</gene>
<keyword evidence="4" id="KW-1185">Reference proteome</keyword>
<evidence type="ECO:0000256" key="1">
    <source>
        <dbReference type="SAM" id="Coils"/>
    </source>
</evidence>
<reference evidence="3 4" key="1">
    <citation type="submission" date="2019-07" db="EMBL/GenBank/DDBJ databases">
        <title>Complete genome of Crassaminicella thermophila SY095.</title>
        <authorList>
            <person name="Li X."/>
        </authorList>
    </citation>
    <scope>NUCLEOTIDE SEQUENCE [LARGE SCALE GENOMIC DNA]</scope>
    <source>
        <strain evidence="3 4">SY095</strain>
    </source>
</reference>
<sequence>MNYIVDIIKENPEIIIFYSLVMSLLSLIILCIQGGRLSRLRKKYEILSNNVEGKNIEEIIHGYYDKINNLNERMHEIDILVEKIQEKLLYSIQKVGMVQYNAFDDVGGSLSFSIAMLDEQNNGFILTSIYGRSNHAVYGKPIKNGKASQTLSVEELQALDRAKNKSLDVYVKMA</sequence>
<protein>
    <submittedName>
        <fullName evidence="3">DUF4446 family protein</fullName>
    </submittedName>
</protein>
<dbReference type="Pfam" id="PF14584">
    <property type="entry name" value="DUF4446"/>
    <property type="match status" value="1"/>
</dbReference>
<keyword evidence="2" id="KW-0812">Transmembrane</keyword>
<accession>A0A5C0SH45</accession>
<dbReference type="Proteomes" id="UP000324646">
    <property type="component" value="Chromosome"/>
</dbReference>
<dbReference type="AlphaFoldDB" id="A0A5C0SH45"/>
<proteinExistence type="predicted"/>
<name>A0A5C0SH45_CRATE</name>